<evidence type="ECO:0000313" key="2">
    <source>
        <dbReference type="EMBL" id="OWM89130.1"/>
    </source>
</evidence>
<proteinExistence type="predicted"/>
<gene>
    <name evidence="2" type="ORF">CDL15_Pgr026293</name>
</gene>
<feature type="compositionally biased region" description="Basic and acidic residues" evidence="1">
    <location>
        <begin position="47"/>
        <end position="64"/>
    </location>
</feature>
<comment type="caution">
    <text evidence="2">The sequence shown here is derived from an EMBL/GenBank/DDBJ whole genome shotgun (WGS) entry which is preliminary data.</text>
</comment>
<evidence type="ECO:0000313" key="3">
    <source>
        <dbReference type="Proteomes" id="UP000197138"/>
    </source>
</evidence>
<organism evidence="2 3">
    <name type="scientific">Punica granatum</name>
    <name type="common">Pomegranate</name>
    <dbReference type="NCBI Taxonomy" id="22663"/>
    <lineage>
        <taxon>Eukaryota</taxon>
        <taxon>Viridiplantae</taxon>
        <taxon>Streptophyta</taxon>
        <taxon>Embryophyta</taxon>
        <taxon>Tracheophyta</taxon>
        <taxon>Spermatophyta</taxon>
        <taxon>Magnoliopsida</taxon>
        <taxon>eudicotyledons</taxon>
        <taxon>Gunneridae</taxon>
        <taxon>Pentapetalae</taxon>
        <taxon>rosids</taxon>
        <taxon>malvids</taxon>
        <taxon>Myrtales</taxon>
        <taxon>Lythraceae</taxon>
        <taxon>Punica</taxon>
    </lineage>
</organism>
<feature type="region of interest" description="Disordered" evidence="1">
    <location>
        <begin position="47"/>
        <end position="74"/>
    </location>
</feature>
<accession>A0A218XWC2</accession>
<dbReference type="AlphaFoldDB" id="A0A218XWC2"/>
<reference evidence="3" key="1">
    <citation type="journal article" date="2017" name="Plant J.">
        <title>The pomegranate (Punica granatum L.) genome and the genomics of punicalagin biosynthesis.</title>
        <authorList>
            <person name="Qin G."/>
            <person name="Xu C."/>
            <person name="Ming R."/>
            <person name="Tang H."/>
            <person name="Guyot R."/>
            <person name="Kramer E.M."/>
            <person name="Hu Y."/>
            <person name="Yi X."/>
            <person name="Qi Y."/>
            <person name="Xu X."/>
            <person name="Gao Z."/>
            <person name="Pan H."/>
            <person name="Jian J."/>
            <person name="Tian Y."/>
            <person name="Yue Z."/>
            <person name="Xu Y."/>
        </authorList>
    </citation>
    <scope>NUCLEOTIDE SEQUENCE [LARGE SCALE GENOMIC DNA]</scope>
    <source>
        <strain evidence="3">cv. Dabenzi</strain>
    </source>
</reference>
<name>A0A218XWC2_PUNGR</name>
<dbReference type="EMBL" id="MTKT01000676">
    <property type="protein sequence ID" value="OWM89130.1"/>
    <property type="molecule type" value="Genomic_DNA"/>
</dbReference>
<evidence type="ECO:0000256" key="1">
    <source>
        <dbReference type="SAM" id="MobiDB-lite"/>
    </source>
</evidence>
<sequence length="74" mass="8474">MLYLASGYEERGGKVFESRVSRWNPWMDVQVAWMYVRMLERAATDIGGRQERGTSTRDVREHAGARQVVAQGRG</sequence>
<protein>
    <submittedName>
        <fullName evidence="2">Uncharacterized protein</fullName>
    </submittedName>
</protein>
<dbReference type="Proteomes" id="UP000197138">
    <property type="component" value="Unassembled WGS sequence"/>
</dbReference>